<dbReference type="InterPro" id="IPR014757">
    <property type="entry name" value="Tscrpt_reg_IclR_C"/>
</dbReference>
<evidence type="ECO:0000313" key="2">
    <source>
        <dbReference type="EMBL" id="PRZ42185.1"/>
    </source>
</evidence>
<dbReference type="AlphaFoldDB" id="A0A2T1A0Q8"/>
<dbReference type="GO" id="GO:0003700">
    <property type="term" value="F:DNA-binding transcription factor activity"/>
    <property type="evidence" value="ECO:0007669"/>
    <property type="project" value="TreeGrafter"/>
</dbReference>
<dbReference type="PANTHER" id="PTHR30136">
    <property type="entry name" value="HELIX-TURN-HELIX TRANSCRIPTIONAL REGULATOR, ICLR FAMILY"/>
    <property type="match status" value="1"/>
</dbReference>
<comment type="caution">
    <text evidence="2">The sequence shown here is derived from an EMBL/GenBank/DDBJ whole genome shotgun (WGS) entry which is preliminary data.</text>
</comment>
<dbReference type="GO" id="GO:0003677">
    <property type="term" value="F:DNA binding"/>
    <property type="evidence" value="ECO:0007669"/>
    <property type="project" value="TreeGrafter"/>
</dbReference>
<name>A0A2T1A0Q8_9ACTN</name>
<dbReference type="InterPro" id="IPR050707">
    <property type="entry name" value="HTH_MetabolicPath_Reg"/>
</dbReference>
<dbReference type="EMBL" id="PVUE01000006">
    <property type="protein sequence ID" value="PRZ42185.1"/>
    <property type="molecule type" value="Genomic_DNA"/>
</dbReference>
<reference evidence="2 3" key="1">
    <citation type="submission" date="2018-03" db="EMBL/GenBank/DDBJ databases">
        <title>Genomic Encyclopedia of Archaeal and Bacterial Type Strains, Phase II (KMG-II): from individual species to whole genera.</title>
        <authorList>
            <person name="Goeker M."/>
        </authorList>
    </citation>
    <scope>NUCLEOTIDE SEQUENCE [LARGE SCALE GENOMIC DNA]</scope>
    <source>
        <strain evidence="2 3">DSM 100065</strain>
    </source>
</reference>
<dbReference type="InterPro" id="IPR029016">
    <property type="entry name" value="GAF-like_dom_sf"/>
</dbReference>
<gene>
    <name evidence="2" type="ORF">CLV47_10656</name>
</gene>
<dbReference type="GO" id="GO:0045892">
    <property type="term" value="P:negative regulation of DNA-templated transcription"/>
    <property type="evidence" value="ECO:0007669"/>
    <property type="project" value="TreeGrafter"/>
</dbReference>
<proteinExistence type="predicted"/>
<dbReference type="Gene3D" id="3.30.450.40">
    <property type="match status" value="1"/>
</dbReference>
<accession>A0A2T1A0Q8</accession>
<dbReference type="PANTHER" id="PTHR30136:SF35">
    <property type="entry name" value="HTH-TYPE TRANSCRIPTIONAL REGULATOR RV1719"/>
    <property type="match status" value="1"/>
</dbReference>
<evidence type="ECO:0000313" key="3">
    <source>
        <dbReference type="Proteomes" id="UP000237752"/>
    </source>
</evidence>
<organism evidence="2 3">
    <name type="scientific">Antricoccus suffuscus</name>
    <dbReference type="NCBI Taxonomy" id="1629062"/>
    <lineage>
        <taxon>Bacteria</taxon>
        <taxon>Bacillati</taxon>
        <taxon>Actinomycetota</taxon>
        <taxon>Actinomycetes</taxon>
        <taxon>Geodermatophilales</taxon>
        <taxon>Antricoccaceae</taxon>
        <taxon>Antricoccus</taxon>
    </lineage>
</organism>
<feature type="domain" description="IclR-ED" evidence="1">
    <location>
        <begin position="18"/>
        <end position="196"/>
    </location>
</feature>
<protein>
    <submittedName>
        <fullName evidence="2">IclR family transcriptional regulator</fullName>
    </submittedName>
</protein>
<dbReference type="PROSITE" id="PS51078">
    <property type="entry name" value="ICLR_ED"/>
    <property type="match status" value="1"/>
</dbReference>
<evidence type="ECO:0000259" key="1">
    <source>
        <dbReference type="PROSITE" id="PS51078"/>
    </source>
</evidence>
<dbReference type="SUPFAM" id="SSF55781">
    <property type="entry name" value="GAF domain-like"/>
    <property type="match status" value="1"/>
</dbReference>
<keyword evidence="3" id="KW-1185">Reference proteome</keyword>
<dbReference type="Proteomes" id="UP000237752">
    <property type="component" value="Unassembled WGS sequence"/>
</dbReference>
<dbReference type="Pfam" id="PF01614">
    <property type="entry name" value="IclR_C"/>
    <property type="match status" value="1"/>
</dbReference>
<sequence length="202" mass="21689">MAHGLVQRDGENFKLGLRILGWSESAKAASSLLAIAGPVIERLKDKSGETITVGVRIGSKRTVIADCQSDKSLIYRPHIGQVLPLHAGSGGKTLLAFDRADLEVVELVKLTAATITDRKAFIAELDRIRERGWAFAVQEREEGLNSASAPVFDARGDLLAVVTIGGPSFRMPKQKAQVFGAMVRESADELSELLGRSRAAAP</sequence>